<dbReference type="Proteomes" id="UP001374579">
    <property type="component" value="Unassembled WGS sequence"/>
</dbReference>
<organism evidence="10 11">
    <name type="scientific">Littorina saxatilis</name>
    <dbReference type="NCBI Taxonomy" id="31220"/>
    <lineage>
        <taxon>Eukaryota</taxon>
        <taxon>Metazoa</taxon>
        <taxon>Spiralia</taxon>
        <taxon>Lophotrochozoa</taxon>
        <taxon>Mollusca</taxon>
        <taxon>Gastropoda</taxon>
        <taxon>Caenogastropoda</taxon>
        <taxon>Littorinimorpha</taxon>
        <taxon>Littorinoidea</taxon>
        <taxon>Littorinidae</taxon>
        <taxon>Littorina</taxon>
    </lineage>
</organism>
<dbReference type="CDD" id="cd02869">
    <property type="entry name" value="PseudoU_synth_RluA_like"/>
    <property type="match status" value="1"/>
</dbReference>
<name>A0AAN9AJH1_9CAEN</name>
<feature type="region of interest" description="Disordered" evidence="8">
    <location>
        <begin position="320"/>
        <end position="341"/>
    </location>
</feature>
<feature type="compositionally biased region" description="Basic and acidic residues" evidence="8">
    <location>
        <begin position="487"/>
        <end position="497"/>
    </location>
</feature>
<dbReference type="PANTHER" id="PTHR21600">
    <property type="entry name" value="MITOCHONDRIAL RNA PSEUDOURIDINE SYNTHASE"/>
    <property type="match status" value="1"/>
</dbReference>
<dbReference type="PROSITE" id="PS01129">
    <property type="entry name" value="PSI_RLU"/>
    <property type="match status" value="1"/>
</dbReference>
<feature type="compositionally biased region" description="Polar residues" evidence="8">
    <location>
        <begin position="161"/>
        <end position="178"/>
    </location>
</feature>
<evidence type="ECO:0000256" key="6">
    <source>
        <dbReference type="ARBA" id="ARBA00039953"/>
    </source>
</evidence>
<evidence type="ECO:0000256" key="3">
    <source>
        <dbReference type="ARBA" id="ARBA00010876"/>
    </source>
</evidence>
<evidence type="ECO:0000313" key="10">
    <source>
        <dbReference type="EMBL" id="KAK7088106.1"/>
    </source>
</evidence>
<proteinExistence type="inferred from homology"/>
<dbReference type="InterPro" id="IPR020103">
    <property type="entry name" value="PsdUridine_synth_cat_dom_sf"/>
</dbReference>
<evidence type="ECO:0000256" key="2">
    <source>
        <dbReference type="ARBA" id="ARBA00001896"/>
    </source>
</evidence>
<comment type="catalytic activity">
    <reaction evidence="5">
        <text>a uridine in tRNA = a pseudouridine in tRNA</text>
        <dbReference type="Rhea" id="RHEA:54572"/>
        <dbReference type="Rhea" id="RHEA-COMP:13339"/>
        <dbReference type="Rhea" id="RHEA-COMP:13934"/>
        <dbReference type="ChEBI" id="CHEBI:65314"/>
        <dbReference type="ChEBI" id="CHEBI:65315"/>
    </reaction>
</comment>
<keyword evidence="11" id="KW-1185">Reference proteome</keyword>
<reference evidence="10 11" key="1">
    <citation type="submission" date="2024-02" db="EMBL/GenBank/DDBJ databases">
        <title>Chromosome-scale genome assembly of the rough periwinkle Littorina saxatilis.</title>
        <authorList>
            <person name="De Jode A."/>
            <person name="Faria R."/>
            <person name="Formenti G."/>
            <person name="Sims Y."/>
            <person name="Smith T.P."/>
            <person name="Tracey A."/>
            <person name="Wood J.M.D."/>
            <person name="Zagrodzka Z.B."/>
            <person name="Johannesson K."/>
            <person name="Butlin R.K."/>
            <person name="Leder E.H."/>
        </authorList>
    </citation>
    <scope>NUCLEOTIDE SEQUENCE [LARGE SCALE GENOMIC DNA]</scope>
    <source>
        <strain evidence="10">Snail1</strain>
        <tissue evidence="10">Muscle</tissue>
    </source>
</reference>
<dbReference type="SUPFAM" id="SSF55120">
    <property type="entry name" value="Pseudouridine synthase"/>
    <property type="match status" value="1"/>
</dbReference>
<protein>
    <recommendedName>
        <fullName evidence="6">Pseudouridylate synthase RPUSD4, mitochondrial</fullName>
    </recommendedName>
    <alternativeName>
        <fullName evidence="7">RNA pseudouridylate synthase domain-containing protein 4</fullName>
    </alternativeName>
</protein>
<dbReference type="GO" id="GO:0001522">
    <property type="term" value="P:pseudouridine synthesis"/>
    <property type="evidence" value="ECO:0007669"/>
    <property type="project" value="InterPro"/>
</dbReference>
<evidence type="ECO:0000256" key="7">
    <source>
        <dbReference type="ARBA" id="ARBA00041563"/>
    </source>
</evidence>
<feature type="compositionally biased region" description="Polar residues" evidence="8">
    <location>
        <begin position="324"/>
        <end position="336"/>
    </location>
</feature>
<evidence type="ECO:0000256" key="4">
    <source>
        <dbReference type="ARBA" id="ARBA00023235"/>
    </source>
</evidence>
<evidence type="ECO:0000256" key="5">
    <source>
        <dbReference type="ARBA" id="ARBA00036943"/>
    </source>
</evidence>
<dbReference type="Pfam" id="PF00849">
    <property type="entry name" value="PseudoU_synth_2"/>
    <property type="match status" value="1"/>
</dbReference>
<evidence type="ECO:0000256" key="1">
    <source>
        <dbReference type="ARBA" id="ARBA00001166"/>
    </source>
</evidence>
<feature type="region of interest" description="Disordered" evidence="8">
    <location>
        <begin position="124"/>
        <end position="178"/>
    </location>
</feature>
<evidence type="ECO:0000313" key="11">
    <source>
        <dbReference type="Proteomes" id="UP001374579"/>
    </source>
</evidence>
<dbReference type="InterPro" id="IPR006145">
    <property type="entry name" value="PsdUridine_synth_RsuA/RluA"/>
</dbReference>
<evidence type="ECO:0000256" key="8">
    <source>
        <dbReference type="SAM" id="MobiDB-lite"/>
    </source>
</evidence>
<feature type="compositionally biased region" description="Polar residues" evidence="8">
    <location>
        <begin position="200"/>
        <end position="225"/>
    </location>
</feature>
<feature type="region of interest" description="Disordered" evidence="8">
    <location>
        <begin position="196"/>
        <end position="225"/>
    </location>
</feature>
<dbReference type="Gene3D" id="3.30.2350.10">
    <property type="entry name" value="Pseudouridine synthase"/>
    <property type="match status" value="1"/>
</dbReference>
<evidence type="ECO:0000259" key="9">
    <source>
        <dbReference type="Pfam" id="PF00849"/>
    </source>
</evidence>
<dbReference type="InterPro" id="IPR006224">
    <property type="entry name" value="PsdUridine_synth_RluA-like_CS"/>
</dbReference>
<comment type="caution">
    <text evidence="10">The sequence shown here is derived from an EMBL/GenBank/DDBJ whole genome shotgun (WGS) entry which is preliminary data.</text>
</comment>
<sequence length="855" mass="96153">MAAPLRSACSRRIAIYNNFILGQNGCQALRVFTVVHKHSSQNKQEDFFGIAEDQRSGNETEWSPTVADEKRREAEVHTLLRSLQRKQRGKEIVVQAHFGQVRLDNDARKSYLGDLDPEKFLQAVSKSDAAPPSGIYGESEEPKSEASQRSKRHRKAKQESKSAANDNSNSTVDVGQTAPNQHATSYFDEQYFGSVLDVPHNQNDGQTPARDQQQHPHLSNHDGSFQTFSEKTDSTISRSALGAASHRVTDISVSNSNGTNTINEDTPSHFLAEGQFPYVSDSSNFTSVTSTNVISKHNQPADDSFIDEQYFPYRAQPQERFSQKSEVPTYNNMHETSSGKEKASLDSDLNFIDAQYFDSAAQTFKEDCKHKDGRRSVSTNERDANQADVDDVNFIDAQYFGESHVPEHSNPPSFDNTVNQYGVAGSPQVALEGYEQSESNWKRQKAMDGVTEPTAFHNSSYAQTSEPDAVPAAEHISASERSVSIRQTDRGYAREEQSTSTKRSKQIKEQKPSATLAQDTKNTRKVSEEDDSAYDVAMKMRRNLRLNLKTDQESETLPKDKKRLVEMRERVPDIHRMPAVEVAQLLADSIIFENDDFIAIHKPYGLPSHGGPGVRVSVGQVLKPLSERFDSGQKQLNSLHLVHRLDKETTGVMLLAKNAEVAWQLLGMFRRREVGKTYWTITKGLPQLLEGVVDIPLARQKVGDIYKTAVKPREYASRGQIRTQKYSRRDDRSKDAVTEYHVLAHRDNMALVECRPLTGVQHQIRAHLAQALNAPVLGDHKYSHSDRLAPQKLFPEALQKLGIRQAQVRHVPLHLHAKGLLLPEWRGKTNIFIKANVPRFFLKSLKSLQIKIPPK</sequence>
<dbReference type="InterPro" id="IPR050188">
    <property type="entry name" value="RluA_PseudoU_synthase"/>
</dbReference>
<comment type="similarity">
    <text evidence="3">Belongs to the pseudouridine synthase RluA family.</text>
</comment>
<accession>A0AAN9AJH1</accession>
<dbReference type="GO" id="GO:0003723">
    <property type="term" value="F:RNA binding"/>
    <property type="evidence" value="ECO:0007669"/>
    <property type="project" value="InterPro"/>
</dbReference>
<comment type="catalytic activity">
    <reaction evidence="1">
        <text>a uridine in mRNA = a pseudouridine in mRNA</text>
        <dbReference type="Rhea" id="RHEA:56644"/>
        <dbReference type="Rhea" id="RHEA-COMP:14658"/>
        <dbReference type="Rhea" id="RHEA-COMP:14659"/>
        <dbReference type="ChEBI" id="CHEBI:65314"/>
        <dbReference type="ChEBI" id="CHEBI:65315"/>
    </reaction>
</comment>
<feature type="region of interest" description="Disordered" evidence="8">
    <location>
        <begin position="460"/>
        <end position="532"/>
    </location>
</feature>
<dbReference type="EMBL" id="JBAMIC010004070">
    <property type="protein sequence ID" value="KAK7088106.1"/>
    <property type="molecule type" value="Genomic_DNA"/>
</dbReference>
<keyword evidence="4" id="KW-0413">Isomerase</keyword>
<gene>
    <name evidence="10" type="ORF">V1264_022068</name>
</gene>
<dbReference type="GO" id="GO:0009982">
    <property type="term" value="F:pseudouridine synthase activity"/>
    <property type="evidence" value="ECO:0007669"/>
    <property type="project" value="InterPro"/>
</dbReference>
<dbReference type="AlphaFoldDB" id="A0AAN9AJH1"/>
<comment type="catalytic activity">
    <reaction evidence="2">
        <text>uridine in 5S rRNA = pseudouridine in 5S rRNA</text>
        <dbReference type="Rhea" id="RHEA:47036"/>
        <dbReference type="Rhea" id="RHEA-COMP:11730"/>
        <dbReference type="Rhea" id="RHEA-COMP:11731"/>
        <dbReference type="ChEBI" id="CHEBI:65314"/>
        <dbReference type="ChEBI" id="CHEBI:65315"/>
    </reaction>
</comment>
<dbReference type="PANTHER" id="PTHR21600:SF83">
    <property type="entry name" value="PSEUDOURIDYLATE SYNTHASE RPUSD4, MITOCHONDRIAL"/>
    <property type="match status" value="1"/>
</dbReference>
<feature type="domain" description="Pseudouridine synthase RsuA/RluA-like" evidence="9">
    <location>
        <begin position="596"/>
        <end position="770"/>
    </location>
</feature>